<dbReference type="AlphaFoldDB" id="W6UA74"/>
<protein>
    <submittedName>
        <fullName evidence="1">Uncharacterized protein</fullName>
    </submittedName>
</protein>
<name>W6UA74_ECHGR</name>
<evidence type="ECO:0000313" key="1">
    <source>
        <dbReference type="EMBL" id="EUB57940.1"/>
    </source>
</evidence>
<comment type="caution">
    <text evidence="1">The sequence shown here is derived from an EMBL/GenBank/DDBJ whole genome shotgun (WGS) entry which is preliminary data.</text>
</comment>
<proteinExistence type="predicted"/>
<gene>
    <name evidence="1" type="ORF">EGR_07210</name>
</gene>
<dbReference type="CTD" id="36342925"/>
<dbReference type="RefSeq" id="XP_024349136.1">
    <property type="nucleotide sequence ID" value="XM_024496459.1"/>
</dbReference>
<reference evidence="1 2" key="1">
    <citation type="journal article" date="2013" name="Nat. Genet.">
        <title>The genome of the hydatid tapeworm Echinococcus granulosus.</title>
        <authorList>
            <person name="Zheng H."/>
            <person name="Zhang W."/>
            <person name="Zhang L."/>
            <person name="Zhang Z."/>
            <person name="Li J."/>
            <person name="Lu G."/>
            <person name="Zhu Y."/>
            <person name="Wang Y."/>
            <person name="Huang Y."/>
            <person name="Liu J."/>
            <person name="Kang H."/>
            <person name="Chen J."/>
            <person name="Wang L."/>
            <person name="Chen A."/>
            <person name="Yu S."/>
            <person name="Gao Z."/>
            <person name="Jin L."/>
            <person name="Gu W."/>
            <person name="Wang Z."/>
            <person name="Zhao L."/>
            <person name="Shi B."/>
            <person name="Wen H."/>
            <person name="Lin R."/>
            <person name="Jones M.K."/>
            <person name="Brejova B."/>
            <person name="Vinar T."/>
            <person name="Zhao G."/>
            <person name="McManus D.P."/>
            <person name="Chen Z."/>
            <person name="Zhou Y."/>
            <person name="Wang S."/>
        </authorList>
    </citation>
    <scope>NUCLEOTIDE SEQUENCE [LARGE SCALE GENOMIC DNA]</scope>
</reference>
<dbReference type="Proteomes" id="UP000019149">
    <property type="component" value="Unassembled WGS sequence"/>
</dbReference>
<dbReference type="GeneID" id="36342925"/>
<organism evidence="1 2">
    <name type="scientific">Echinococcus granulosus</name>
    <name type="common">Hydatid tapeworm</name>
    <dbReference type="NCBI Taxonomy" id="6210"/>
    <lineage>
        <taxon>Eukaryota</taxon>
        <taxon>Metazoa</taxon>
        <taxon>Spiralia</taxon>
        <taxon>Lophotrochozoa</taxon>
        <taxon>Platyhelminthes</taxon>
        <taxon>Cestoda</taxon>
        <taxon>Eucestoda</taxon>
        <taxon>Cyclophyllidea</taxon>
        <taxon>Taeniidae</taxon>
        <taxon>Echinococcus</taxon>
        <taxon>Echinococcus granulosus group</taxon>
    </lineage>
</organism>
<sequence>MIVPPYIIHLALSEHRQFGLHWQRGVCDLKEAAKNTQNFFYKMTADRKVNNSMDEIKAVRLSYDEKVLSPGPDLCKLSLTGAKWTIRKRQILERQN</sequence>
<evidence type="ECO:0000313" key="2">
    <source>
        <dbReference type="Proteomes" id="UP000019149"/>
    </source>
</evidence>
<dbReference type="EMBL" id="APAU02000072">
    <property type="protein sequence ID" value="EUB57940.1"/>
    <property type="molecule type" value="Genomic_DNA"/>
</dbReference>
<dbReference type="KEGG" id="egl:EGR_07210"/>
<keyword evidence="2" id="KW-1185">Reference proteome</keyword>
<accession>W6UA74</accession>